<dbReference type="OrthoDB" id="2576078at2759"/>
<feature type="compositionally biased region" description="Polar residues" evidence="1">
    <location>
        <begin position="80"/>
        <end position="91"/>
    </location>
</feature>
<dbReference type="EMBL" id="AWGJ01000012">
    <property type="protein sequence ID" value="ODN74078.1"/>
    <property type="molecule type" value="Genomic_DNA"/>
</dbReference>
<feature type="region of interest" description="Disordered" evidence="1">
    <location>
        <begin position="177"/>
        <end position="233"/>
    </location>
</feature>
<evidence type="ECO:0000256" key="1">
    <source>
        <dbReference type="SAM" id="MobiDB-lite"/>
    </source>
</evidence>
<dbReference type="AlphaFoldDB" id="A0A1E3HCK9"/>
<accession>A0A1E3HCK9</accession>
<feature type="compositionally biased region" description="Polar residues" evidence="1">
    <location>
        <begin position="222"/>
        <end position="233"/>
    </location>
</feature>
<feature type="compositionally biased region" description="Acidic residues" evidence="1">
    <location>
        <begin position="297"/>
        <end position="339"/>
    </location>
</feature>
<dbReference type="RefSeq" id="XP_018989940.1">
    <property type="nucleotide sequence ID" value="XM_019142297.1"/>
</dbReference>
<evidence type="ECO:0000313" key="2">
    <source>
        <dbReference type="EMBL" id="ODN74078.1"/>
    </source>
</evidence>
<proteinExistence type="predicted"/>
<dbReference type="Proteomes" id="UP000094065">
    <property type="component" value="Unassembled WGS sequence"/>
</dbReference>
<feature type="compositionally biased region" description="Low complexity" evidence="1">
    <location>
        <begin position="425"/>
        <end position="440"/>
    </location>
</feature>
<feature type="compositionally biased region" description="Pro residues" evidence="1">
    <location>
        <begin position="441"/>
        <end position="459"/>
    </location>
</feature>
<sequence length="565" mass="61083">MCSPTVLMKRSMVEFESGAGSSRRLPGGVKDAIRGAGLDFQPGVMPIPSQHGGESPPALPPTPLRAPLELDTPIRDDTGYISNDTRGPSSISLHDCAPMSSRLLDHGLSVLELDGMGISPAIGEQHHCNVKASLDEALTLCIGIGSRCVEHAQGTKQSGCEEDPDATPKAEKATMDLRHQTQHSIHGSETTSPSVSSMCLSPASSCVSDSSPSETSDPAGSVQMSDSWSEKTPTNEFQFMDGAFEEEREGQDEGECSTTIRITGFASGLFTSSSDSDSEDEADDERCATRKENIVFSDDELNEWSDSDDEDSSDEGESGEDGDESGEEEGGEEEGDEGDAETRQCPHPLLAPPLLAEPCRPSSIDSIFVAASFRSDSSSDDGDGSDRDHPDEDAALFLPKSPWLIETSPVAAASALPEELPSRSPPARNSPPRSESSSPPSQSPPAPQRYECPPTPPTPRFVMTEAPALPVYEAHRPIPIRFPVYPCAYYASHYMSVSYSAQGSSNSNLNLTNNGPLSGRREMSETERLDEEWAKKEEAKLREEEEDQGRIRKYAQEYSIRRYRL</sequence>
<feature type="compositionally biased region" description="Low complexity" evidence="1">
    <location>
        <begin position="201"/>
        <end position="218"/>
    </location>
</feature>
<feature type="region of interest" description="Disordered" evidence="1">
    <location>
        <begin position="510"/>
        <end position="533"/>
    </location>
</feature>
<feature type="compositionally biased region" description="Low complexity" evidence="1">
    <location>
        <begin position="346"/>
        <end position="356"/>
    </location>
</feature>
<organism evidence="2 3">
    <name type="scientific">Cryptococcus amylolentus CBS 6039</name>
    <dbReference type="NCBI Taxonomy" id="1295533"/>
    <lineage>
        <taxon>Eukaryota</taxon>
        <taxon>Fungi</taxon>
        <taxon>Dikarya</taxon>
        <taxon>Basidiomycota</taxon>
        <taxon>Agaricomycotina</taxon>
        <taxon>Tremellomycetes</taxon>
        <taxon>Tremellales</taxon>
        <taxon>Cryptococcaceae</taxon>
        <taxon>Cryptococcus</taxon>
    </lineage>
</organism>
<feature type="region of interest" description="Disordered" evidence="1">
    <location>
        <begin position="268"/>
        <end position="360"/>
    </location>
</feature>
<feature type="region of interest" description="Disordered" evidence="1">
    <location>
        <begin position="374"/>
        <end position="461"/>
    </location>
</feature>
<dbReference type="GeneID" id="30158853"/>
<comment type="caution">
    <text evidence="2">The sequence shown here is derived from an EMBL/GenBank/DDBJ whole genome shotgun (WGS) entry which is preliminary data.</text>
</comment>
<feature type="compositionally biased region" description="Basic and acidic residues" evidence="1">
    <location>
        <begin position="519"/>
        <end position="533"/>
    </location>
</feature>
<feature type="region of interest" description="Disordered" evidence="1">
    <location>
        <begin position="72"/>
        <end position="91"/>
    </location>
</feature>
<name>A0A1E3HCK9_9TREE</name>
<evidence type="ECO:0000313" key="3">
    <source>
        <dbReference type="Proteomes" id="UP000094065"/>
    </source>
</evidence>
<feature type="compositionally biased region" description="Polar residues" evidence="1">
    <location>
        <begin position="182"/>
        <end position="199"/>
    </location>
</feature>
<keyword evidence="3" id="KW-1185">Reference proteome</keyword>
<gene>
    <name evidence="2" type="ORF">L202_07544</name>
</gene>
<protein>
    <submittedName>
        <fullName evidence="2">Uncharacterized protein</fullName>
    </submittedName>
</protein>
<reference evidence="2 3" key="1">
    <citation type="submission" date="2016-06" db="EMBL/GenBank/DDBJ databases">
        <title>Evolution of pathogenesis and genome organization in the Tremellales.</title>
        <authorList>
            <person name="Cuomo C."/>
            <person name="Litvintseva A."/>
            <person name="Heitman J."/>
            <person name="Chen Y."/>
            <person name="Sun S."/>
            <person name="Springer D."/>
            <person name="Dromer F."/>
            <person name="Young S."/>
            <person name="Zeng Q."/>
            <person name="Chapman S."/>
            <person name="Gujja S."/>
            <person name="Saif S."/>
            <person name="Birren B."/>
        </authorList>
    </citation>
    <scope>NUCLEOTIDE SEQUENCE [LARGE SCALE GENOMIC DNA]</scope>
    <source>
        <strain evidence="2 3">CBS 6039</strain>
    </source>
</reference>